<dbReference type="Proteomes" id="UP001500827">
    <property type="component" value="Unassembled WGS sequence"/>
</dbReference>
<dbReference type="RefSeq" id="WP_344699856.1">
    <property type="nucleotide sequence ID" value="NZ_BAABBM010000001.1"/>
</dbReference>
<gene>
    <name evidence="1" type="ORF">GCM10022276_23210</name>
</gene>
<dbReference type="EMBL" id="BAABBM010000001">
    <property type="protein sequence ID" value="GAA3903923.1"/>
    <property type="molecule type" value="Genomic_DNA"/>
</dbReference>
<keyword evidence="2" id="KW-1185">Reference proteome</keyword>
<protein>
    <recommendedName>
        <fullName evidence="3">DUF2924 domain-containing protein</fullName>
    </recommendedName>
</protein>
<dbReference type="InterPro" id="IPR021322">
    <property type="entry name" value="DUF2924"/>
</dbReference>
<evidence type="ECO:0008006" key="3">
    <source>
        <dbReference type="Google" id="ProtNLM"/>
    </source>
</evidence>
<reference evidence="2" key="1">
    <citation type="journal article" date="2019" name="Int. J. Syst. Evol. Microbiol.">
        <title>The Global Catalogue of Microorganisms (GCM) 10K type strain sequencing project: providing services to taxonomists for standard genome sequencing and annotation.</title>
        <authorList>
            <consortium name="The Broad Institute Genomics Platform"/>
            <consortium name="The Broad Institute Genome Sequencing Center for Infectious Disease"/>
            <person name="Wu L."/>
            <person name="Ma J."/>
        </authorList>
    </citation>
    <scope>NUCLEOTIDE SEQUENCE [LARGE SCALE GENOMIC DNA]</scope>
    <source>
        <strain evidence="2">JCM 17543</strain>
    </source>
</reference>
<proteinExistence type="predicted"/>
<name>A0ABP7LQ77_9SPHN</name>
<evidence type="ECO:0000313" key="2">
    <source>
        <dbReference type="Proteomes" id="UP001500827"/>
    </source>
</evidence>
<accession>A0ABP7LQ77</accession>
<sequence length="149" mass="16869">MTSLELQLAELSGMSPAQLRARWRDCWRKPAPDIGPDQLRRGIAWKLQSRIYGDVPRHIKRELECTADRLRRGEEPLSTKRPSLKPGTRLVRSWQGRVHRVLVLGDGYEHDGRRFSSLTQVATAITGTHCSGPNFFGLKKRNGVSRAGQ</sequence>
<organism evidence="1 2">
    <name type="scientific">Sphingomonas limnosediminicola</name>
    <dbReference type="NCBI Taxonomy" id="940133"/>
    <lineage>
        <taxon>Bacteria</taxon>
        <taxon>Pseudomonadati</taxon>
        <taxon>Pseudomonadota</taxon>
        <taxon>Alphaproteobacteria</taxon>
        <taxon>Sphingomonadales</taxon>
        <taxon>Sphingomonadaceae</taxon>
        <taxon>Sphingomonas</taxon>
    </lineage>
</organism>
<comment type="caution">
    <text evidence="1">The sequence shown here is derived from an EMBL/GenBank/DDBJ whole genome shotgun (WGS) entry which is preliminary data.</text>
</comment>
<dbReference type="Pfam" id="PF11149">
    <property type="entry name" value="DUF2924"/>
    <property type="match status" value="1"/>
</dbReference>
<evidence type="ECO:0000313" key="1">
    <source>
        <dbReference type="EMBL" id="GAA3903923.1"/>
    </source>
</evidence>